<proteinExistence type="predicted"/>
<dbReference type="InterPro" id="IPR011333">
    <property type="entry name" value="SKP1/BTB/POZ_sf"/>
</dbReference>
<name>D8RE30_SELML</name>
<comment type="pathway">
    <text evidence="2">Protein modification; protein ubiquitination.</text>
</comment>
<dbReference type="FunCoup" id="D8RE30">
    <property type="interactions" value="257"/>
</dbReference>
<dbReference type="InterPro" id="IPR044784">
    <property type="entry name" value="At1g01640-like"/>
</dbReference>
<dbReference type="SMART" id="SM00225">
    <property type="entry name" value="BTB"/>
    <property type="match status" value="1"/>
</dbReference>
<dbReference type="OMA" id="TRASFMD"/>
<dbReference type="Gramene" id="EFJ29367">
    <property type="protein sequence ID" value="EFJ29367"/>
    <property type="gene ID" value="SELMODRAFT_92030"/>
</dbReference>
<comment type="function">
    <text evidence="1">May act as a substrate-specific adapter of an E3 ubiquitin-protein ligase complex (CUL3-RBX1-BTB) which mediates the ubiquitination and subsequent proteasomal degradation of target proteins.</text>
</comment>
<dbReference type="Proteomes" id="UP000001514">
    <property type="component" value="Unassembled WGS sequence"/>
</dbReference>
<reference evidence="4 5" key="1">
    <citation type="journal article" date="2011" name="Science">
        <title>The Selaginella genome identifies genetic changes associated with the evolution of vascular plants.</title>
        <authorList>
            <person name="Banks J.A."/>
            <person name="Nishiyama T."/>
            <person name="Hasebe M."/>
            <person name="Bowman J.L."/>
            <person name="Gribskov M."/>
            <person name="dePamphilis C."/>
            <person name="Albert V.A."/>
            <person name="Aono N."/>
            <person name="Aoyama T."/>
            <person name="Ambrose B.A."/>
            <person name="Ashton N.W."/>
            <person name="Axtell M.J."/>
            <person name="Barker E."/>
            <person name="Barker M.S."/>
            <person name="Bennetzen J.L."/>
            <person name="Bonawitz N.D."/>
            <person name="Chapple C."/>
            <person name="Cheng C."/>
            <person name="Correa L.G."/>
            <person name="Dacre M."/>
            <person name="DeBarry J."/>
            <person name="Dreyer I."/>
            <person name="Elias M."/>
            <person name="Engstrom E.M."/>
            <person name="Estelle M."/>
            <person name="Feng L."/>
            <person name="Finet C."/>
            <person name="Floyd S.K."/>
            <person name="Frommer W.B."/>
            <person name="Fujita T."/>
            <person name="Gramzow L."/>
            <person name="Gutensohn M."/>
            <person name="Harholt J."/>
            <person name="Hattori M."/>
            <person name="Heyl A."/>
            <person name="Hirai T."/>
            <person name="Hiwatashi Y."/>
            <person name="Ishikawa M."/>
            <person name="Iwata M."/>
            <person name="Karol K.G."/>
            <person name="Koehler B."/>
            <person name="Kolukisaoglu U."/>
            <person name="Kubo M."/>
            <person name="Kurata T."/>
            <person name="Lalonde S."/>
            <person name="Li K."/>
            <person name="Li Y."/>
            <person name="Litt A."/>
            <person name="Lyons E."/>
            <person name="Manning G."/>
            <person name="Maruyama T."/>
            <person name="Michael T.P."/>
            <person name="Mikami K."/>
            <person name="Miyazaki S."/>
            <person name="Morinaga S."/>
            <person name="Murata T."/>
            <person name="Mueller-Roeber B."/>
            <person name="Nelson D.R."/>
            <person name="Obara M."/>
            <person name="Oguri Y."/>
            <person name="Olmstead R.G."/>
            <person name="Onodera N."/>
            <person name="Petersen B.L."/>
            <person name="Pils B."/>
            <person name="Prigge M."/>
            <person name="Rensing S.A."/>
            <person name="Riano-Pachon D.M."/>
            <person name="Roberts A.W."/>
            <person name="Sato Y."/>
            <person name="Scheller H.V."/>
            <person name="Schulz B."/>
            <person name="Schulz C."/>
            <person name="Shakirov E.V."/>
            <person name="Shibagaki N."/>
            <person name="Shinohara N."/>
            <person name="Shippen D.E."/>
            <person name="Soerensen I."/>
            <person name="Sotooka R."/>
            <person name="Sugimoto N."/>
            <person name="Sugita M."/>
            <person name="Sumikawa N."/>
            <person name="Tanurdzic M."/>
            <person name="Theissen G."/>
            <person name="Ulvskov P."/>
            <person name="Wakazuki S."/>
            <person name="Weng J.K."/>
            <person name="Willats W.W."/>
            <person name="Wipf D."/>
            <person name="Wolf P.G."/>
            <person name="Yang L."/>
            <person name="Zimmer A.D."/>
            <person name="Zhu Q."/>
            <person name="Mitros T."/>
            <person name="Hellsten U."/>
            <person name="Loque D."/>
            <person name="Otillar R."/>
            <person name="Salamov A."/>
            <person name="Schmutz J."/>
            <person name="Shapiro H."/>
            <person name="Lindquist E."/>
            <person name="Lucas S."/>
            <person name="Rokhsar D."/>
            <person name="Grigoriev I.V."/>
        </authorList>
    </citation>
    <scope>NUCLEOTIDE SEQUENCE [LARGE SCALE GENOMIC DNA]</scope>
</reference>
<dbReference type="EMBL" id="GL377577">
    <property type="protein sequence ID" value="EFJ29367.1"/>
    <property type="molecule type" value="Genomic_DNA"/>
</dbReference>
<sequence length="272" mass="30254">MDCCVCSSVVVGTIAYRPPRNTICAGCLEGAQSILSVSSRIEQNWKLGEDDRQLSSKIMLLHASKRIEHLELMEREASRKLRFLESLAVGFREGIHTDVELVANDGHSIRAHRIVLATKSSFFKVLFEVDACKSEHSGAVMVPELLNHSQLENFIEFLYSARISDDDLSKNSASLLVAADKYDIPALARTCEEYLTSSVTSSNALEMLELATLCSAEALKESAVKTVIDDYQTILFSKEYEEFALRSSMVALEISRAVISHLSSLRKEIDKL</sequence>
<dbReference type="PANTHER" id="PTHR47274">
    <property type="entry name" value="BTB/POZ DOMAIN CONTAINING PROTEIN, EXPRESSED-RELATED"/>
    <property type="match status" value="1"/>
</dbReference>
<dbReference type="eggNOG" id="KOG1987">
    <property type="taxonomic scope" value="Eukaryota"/>
</dbReference>
<dbReference type="Pfam" id="PF00651">
    <property type="entry name" value="BTB"/>
    <property type="match status" value="1"/>
</dbReference>
<protein>
    <recommendedName>
        <fullName evidence="3">BTB domain-containing protein</fullName>
    </recommendedName>
</protein>
<evidence type="ECO:0000313" key="5">
    <source>
        <dbReference type="Proteomes" id="UP000001514"/>
    </source>
</evidence>
<dbReference type="OrthoDB" id="6359943at2759"/>
<dbReference type="SUPFAM" id="SSF54695">
    <property type="entry name" value="POZ domain"/>
    <property type="match status" value="1"/>
</dbReference>
<dbReference type="HOGENOM" id="CLU_004253_9_1_1"/>
<organism evidence="5">
    <name type="scientific">Selaginella moellendorffii</name>
    <name type="common">Spikemoss</name>
    <dbReference type="NCBI Taxonomy" id="88036"/>
    <lineage>
        <taxon>Eukaryota</taxon>
        <taxon>Viridiplantae</taxon>
        <taxon>Streptophyta</taxon>
        <taxon>Embryophyta</taxon>
        <taxon>Tracheophyta</taxon>
        <taxon>Lycopodiopsida</taxon>
        <taxon>Selaginellales</taxon>
        <taxon>Selaginellaceae</taxon>
        <taxon>Selaginella</taxon>
    </lineage>
</organism>
<feature type="domain" description="BTB" evidence="3">
    <location>
        <begin position="97"/>
        <end position="167"/>
    </location>
</feature>
<evidence type="ECO:0000259" key="3">
    <source>
        <dbReference type="PROSITE" id="PS50097"/>
    </source>
</evidence>
<dbReference type="AlphaFoldDB" id="D8RE30"/>
<dbReference type="KEGG" id="smo:SELMODRAFT_92030"/>
<dbReference type="CDD" id="cd18186">
    <property type="entry name" value="BTB_POZ_ZBTB_KLHL-like"/>
    <property type="match status" value="1"/>
</dbReference>
<dbReference type="Gene3D" id="3.30.710.10">
    <property type="entry name" value="Potassium Channel Kv1.1, Chain A"/>
    <property type="match status" value="1"/>
</dbReference>
<keyword evidence="5" id="KW-1185">Reference proteome</keyword>
<dbReference type="Gene3D" id="1.25.40.420">
    <property type="match status" value="1"/>
</dbReference>
<evidence type="ECO:0000313" key="4">
    <source>
        <dbReference type="EMBL" id="EFJ29367.1"/>
    </source>
</evidence>
<dbReference type="InterPro" id="IPR000210">
    <property type="entry name" value="BTB/POZ_dom"/>
</dbReference>
<accession>D8RE30</accession>
<dbReference type="PROSITE" id="PS50097">
    <property type="entry name" value="BTB"/>
    <property type="match status" value="1"/>
</dbReference>
<dbReference type="InParanoid" id="D8RE30"/>
<gene>
    <name evidence="4" type="ORF">SELMODRAFT_92030</name>
</gene>
<evidence type="ECO:0000256" key="2">
    <source>
        <dbReference type="ARBA" id="ARBA00004906"/>
    </source>
</evidence>
<dbReference type="PANTHER" id="PTHR47274:SF1">
    <property type="entry name" value="BTB_POZ DOMAIN CONTAINING PROTEIN, EXPRESSED"/>
    <property type="match status" value="1"/>
</dbReference>
<dbReference type="STRING" id="88036.D8RE30"/>
<evidence type="ECO:0000256" key="1">
    <source>
        <dbReference type="ARBA" id="ARBA00002668"/>
    </source>
</evidence>